<dbReference type="Gene3D" id="3.20.20.100">
    <property type="entry name" value="NADP-dependent oxidoreductase domain"/>
    <property type="match status" value="1"/>
</dbReference>
<dbReference type="Pfam" id="PF00248">
    <property type="entry name" value="Aldo_ket_red"/>
    <property type="match status" value="1"/>
</dbReference>
<gene>
    <name evidence="2" type="ORF">GCM10010094_51900</name>
</gene>
<sequence length="333" mass="37000">MHHSSFPRSGEPISKLGFGAMGFAGWFGGNANDSESNWIDSLLYALDRGVNFIDTARAYGNSERIVGKALSQWSGTRPFVATKVENLSGQRGWGTPVDPELAHPPGHIRAGAQRSLTELGLDHVDLLQLHIWWPTWGVTGHWMDELQQLKQEGLVRHIGISIPDHRSDMALPLVQSGLIDSVQTIINIFDPVALDNLLPACVENDVAVIARCVLDEGGLTGTLTEDTVFAEDDFRYGYFDDIVPRAVYLQKVDELRQYVPQYAGSLAALALKFVVQAPGVTTAISSMQVREYCEANIAALEEPELPAEIHELLRFKHRFIKNFNETKIFGEYR</sequence>
<keyword evidence="3" id="KW-1185">Reference proteome</keyword>
<dbReference type="PANTHER" id="PTHR43312">
    <property type="entry name" value="D-THREO-ALDOSE 1-DEHYDROGENASE"/>
    <property type="match status" value="1"/>
</dbReference>
<organism evidence="2 3">
    <name type="scientific">Streptomyces flaveus</name>
    <dbReference type="NCBI Taxonomy" id="66370"/>
    <lineage>
        <taxon>Bacteria</taxon>
        <taxon>Bacillati</taxon>
        <taxon>Actinomycetota</taxon>
        <taxon>Actinomycetes</taxon>
        <taxon>Kitasatosporales</taxon>
        <taxon>Streptomycetaceae</taxon>
        <taxon>Streptomyces</taxon>
        <taxon>Streptomyces aurantiacus group</taxon>
    </lineage>
</organism>
<dbReference type="RefSeq" id="WP_189324241.1">
    <property type="nucleotide sequence ID" value="NZ_BMPQ01000014.1"/>
</dbReference>
<name>A0A917R1D5_9ACTN</name>
<evidence type="ECO:0000313" key="3">
    <source>
        <dbReference type="Proteomes" id="UP000637788"/>
    </source>
</evidence>
<proteinExistence type="predicted"/>
<reference evidence="2" key="1">
    <citation type="journal article" date="2014" name="Int. J. Syst. Evol. Microbiol.">
        <title>Complete genome sequence of Corynebacterium casei LMG S-19264T (=DSM 44701T), isolated from a smear-ripened cheese.</title>
        <authorList>
            <consortium name="US DOE Joint Genome Institute (JGI-PGF)"/>
            <person name="Walter F."/>
            <person name="Albersmeier A."/>
            <person name="Kalinowski J."/>
            <person name="Ruckert C."/>
        </authorList>
    </citation>
    <scope>NUCLEOTIDE SEQUENCE</scope>
    <source>
        <strain evidence="2">JCM 3035</strain>
    </source>
</reference>
<reference evidence="2" key="2">
    <citation type="submission" date="2020-09" db="EMBL/GenBank/DDBJ databases">
        <authorList>
            <person name="Sun Q."/>
            <person name="Ohkuma M."/>
        </authorList>
    </citation>
    <scope>NUCLEOTIDE SEQUENCE</scope>
    <source>
        <strain evidence="2">JCM 3035</strain>
    </source>
</reference>
<protein>
    <submittedName>
        <fullName evidence="2">Oxidoreductase</fullName>
    </submittedName>
</protein>
<dbReference type="Proteomes" id="UP000637788">
    <property type="component" value="Unassembled WGS sequence"/>
</dbReference>
<comment type="caution">
    <text evidence="2">The sequence shown here is derived from an EMBL/GenBank/DDBJ whole genome shotgun (WGS) entry which is preliminary data.</text>
</comment>
<dbReference type="SUPFAM" id="SSF51430">
    <property type="entry name" value="NAD(P)-linked oxidoreductase"/>
    <property type="match status" value="1"/>
</dbReference>
<dbReference type="InterPro" id="IPR023210">
    <property type="entry name" value="NADP_OxRdtase_dom"/>
</dbReference>
<evidence type="ECO:0000259" key="1">
    <source>
        <dbReference type="Pfam" id="PF00248"/>
    </source>
</evidence>
<accession>A0A917R1D5</accession>
<dbReference type="PANTHER" id="PTHR43312:SF1">
    <property type="entry name" value="NADP-DEPENDENT OXIDOREDUCTASE DOMAIN-CONTAINING PROTEIN"/>
    <property type="match status" value="1"/>
</dbReference>
<feature type="domain" description="NADP-dependent oxidoreductase" evidence="1">
    <location>
        <begin position="15"/>
        <end position="310"/>
    </location>
</feature>
<evidence type="ECO:0000313" key="2">
    <source>
        <dbReference type="EMBL" id="GGK84333.1"/>
    </source>
</evidence>
<dbReference type="CDD" id="cd19086">
    <property type="entry name" value="AKR_AKR11C1"/>
    <property type="match status" value="1"/>
</dbReference>
<dbReference type="InterPro" id="IPR036812">
    <property type="entry name" value="NAD(P)_OxRdtase_dom_sf"/>
</dbReference>
<dbReference type="EMBL" id="BMPQ01000014">
    <property type="protein sequence ID" value="GGK84333.1"/>
    <property type="molecule type" value="Genomic_DNA"/>
</dbReference>
<dbReference type="InterPro" id="IPR053135">
    <property type="entry name" value="AKR2_Oxidoreductase"/>
</dbReference>
<dbReference type="AlphaFoldDB" id="A0A917R1D5"/>